<evidence type="ECO:0000256" key="1">
    <source>
        <dbReference type="SAM" id="Phobius"/>
    </source>
</evidence>
<keyword evidence="3" id="KW-1185">Reference proteome</keyword>
<gene>
    <name evidence="2" type="ORF">CAL19_11845</name>
</gene>
<protein>
    <submittedName>
        <fullName evidence="2">Uncharacterized protein</fullName>
    </submittedName>
</protein>
<keyword evidence="1" id="KW-1133">Transmembrane helix</keyword>
<dbReference type="RefSeq" id="WP_094796870.1">
    <property type="nucleotide sequence ID" value="NZ_NEVK01000006.1"/>
</dbReference>
<dbReference type="Proteomes" id="UP000216947">
    <property type="component" value="Unassembled WGS sequence"/>
</dbReference>
<reference evidence="3" key="1">
    <citation type="submission" date="2017-05" db="EMBL/GenBank/DDBJ databases">
        <title>Complete and WGS of Bordetella genogroups.</title>
        <authorList>
            <person name="Spilker T."/>
            <person name="Lipuma J."/>
        </authorList>
    </citation>
    <scope>NUCLEOTIDE SEQUENCE [LARGE SCALE GENOMIC DNA]</scope>
    <source>
        <strain evidence="3">AU18089</strain>
    </source>
</reference>
<feature type="transmembrane region" description="Helical" evidence="1">
    <location>
        <begin position="6"/>
        <end position="30"/>
    </location>
</feature>
<evidence type="ECO:0000313" key="3">
    <source>
        <dbReference type="Proteomes" id="UP000216947"/>
    </source>
</evidence>
<keyword evidence="1" id="KW-0812">Transmembrane</keyword>
<accession>A0A261QZH2</accession>
<dbReference type="AlphaFoldDB" id="A0A261QZH2"/>
<name>A0A261QZH2_9BORD</name>
<feature type="transmembrane region" description="Helical" evidence="1">
    <location>
        <begin position="103"/>
        <end position="125"/>
    </location>
</feature>
<evidence type="ECO:0000313" key="2">
    <source>
        <dbReference type="EMBL" id="OZI17792.1"/>
    </source>
</evidence>
<proteinExistence type="predicted"/>
<comment type="caution">
    <text evidence="2">The sequence shown here is derived from an EMBL/GenBank/DDBJ whole genome shotgun (WGS) entry which is preliminary data.</text>
</comment>
<organism evidence="2 3">
    <name type="scientific">Bordetella genomosp. 7</name>
    <dbReference type="NCBI Taxonomy" id="1416805"/>
    <lineage>
        <taxon>Bacteria</taxon>
        <taxon>Pseudomonadati</taxon>
        <taxon>Pseudomonadota</taxon>
        <taxon>Betaproteobacteria</taxon>
        <taxon>Burkholderiales</taxon>
        <taxon>Alcaligenaceae</taxon>
        <taxon>Bordetella</taxon>
    </lineage>
</organism>
<feature type="transmembrane region" description="Helical" evidence="1">
    <location>
        <begin position="64"/>
        <end position="83"/>
    </location>
</feature>
<sequence length="126" mass="14290">MPTQVLAYAFSLVTLCFLVCTICAVLVFFVRADHINNTLQHPLLKHGPFRRFPFAVKTAILQDYFFRLAFPGLNFGLFGRANALLSHVDPKRTPFSVKAPVVVFWASCWVGLVAMIAVWVMLLIYR</sequence>
<keyword evidence="1" id="KW-0472">Membrane</keyword>
<dbReference type="EMBL" id="NEVK01000006">
    <property type="protein sequence ID" value="OZI17792.1"/>
    <property type="molecule type" value="Genomic_DNA"/>
</dbReference>